<sequence>QKHEVAYQKRKKKLKRSGSKKRVGKTYYTKKGQPYKILRSGKARFIKKKSKGRKR</sequence>
<evidence type="ECO:0000256" key="1">
    <source>
        <dbReference type="SAM" id="MobiDB-lite"/>
    </source>
</evidence>
<name>X0YMN6_9ZZZZ</name>
<dbReference type="EMBL" id="BART01004823">
    <property type="protein sequence ID" value="GAG57375.1"/>
    <property type="molecule type" value="Genomic_DNA"/>
</dbReference>
<organism evidence="2">
    <name type="scientific">marine sediment metagenome</name>
    <dbReference type="NCBI Taxonomy" id="412755"/>
    <lineage>
        <taxon>unclassified sequences</taxon>
        <taxon>metagenomes</taxon>
        <taxon>ecological metagenomes</taxon>
    </lineage>
</organism>
<proteinExistence type="predicted"/>
<dbReference type="AlphaFoldDB" id="X0YMN6"/>
<accession>X0YMN6</accession>
<evidence type="ECO:0000313" key="2">
    <source>
        <dbReference type="EMBL" id="GAG57375.1"/>
    </source>
</evidence>
<comment type="caution">
    <text evidence="2">The sequence shown here is derived from an EMBL/GenBank/DDBJ whole genome shotgun (WGS) entry which is preliminary data.</text>
</comment>
<feature type="compositionally biased region" description="Basic residues" evidence="1">
    <location>
        <begin position="8"/>
        <end position="24"/>
    </location>
</feature>
<reference evidence="2" key="1">
    <citation type="journal article" date="2014" name="Front. Microbiol.">
        <title>High frequency of phylogenetically diverse reductive dehalogenase-homologous genes in deep subseafloor sedimentary metagenomes.</title>
        <authorList>
            <person name="Kawai M."/>
            <person name="Futagami T."/>
            <person name="Toyoda A."/>
            <person name="Takaki Y."/>
            <person name="Nishi S."/>
            <person name="Hori S."/>
            <person name="Arai W."/>
            <person name="Tsubouchi T."/>
            <person name="Morono Y."/>
            <person name="Uchiyama I."/>
            <person name="Ito T."/>
            <person name="Fujiyama A."/>
            <person name="Inagaki F."/>
            <person name="Takami H."/>
        </authorList>
    </citation>
    <scope>NUCLEOTIDE SEQUENCE</scope>
    <source>
        <strain evidence="2">Expedition CK06-06</strain>
    </source>
</reference>
<gene>
    <name evidence="2" type="ORF">S01H4_11732</name>
</gene>
<feature type="region of interest" description="Disordered" evidence="1">
    <location>
        <begin position="1"/>
        <end position="27"/>
    </location>
</feature>
<protein>
    <submittedName>
        <fullName evidence="2">Uncharacterized protein</fullName>
    </submittedName>
</protein>
<feature type="non-terminal residue" evidence="2">
    <location>
        <position position="1"/>
    </location>
</feature>